<dbReference type="AlphaFoldDB" id="A0AAV2L2X6"/>
<evidence type="ECO:0000313" key="3">
    <source>
        <dbReference type="EMBL" id="CAL1596234.1"/>
    </source>
</evidence>
<proteinExistence type="predicted"/>
<dbReference type="EMBL" id="OZ035843">
    <property type="protein sequence ID" value="CAL1596234.1"/>
    <property type="molecule type" value="Genomic_DNA"/>
</dbReference>
<protein>
    <submittedName>
        <fullName evidence="3">Uncharacterized protein</fullName>
    </submittedName>
</protein>
<reference evidence="3 4" key="1">
    <citation type="submission" date="2024-04" db="EMBL/GenBank/DDBJ databases">
        <authorList>
            <person name="Waldvogel A.-M."/>
            <person name="Schoenle A."/>
        </authorList>
    </citation>
    <scope>NUCLEOTIDE SEQUENCE [LARGE SCALE GENOMIC DNA]</scope>
</reference>
<dbReference type="Proteomes" id="UP001497482">
    <property type="component" value="Chromosome 21"/>
</dbReference>
<feature type="compositionally biased region" description="Low complexity" evidence="1">
    <location>
        <begin position="44"/>
        <end position="59"/>
    </location>
</feature>
<evidence type="ECO:0000256" key="2">
    <source>
        <dbReference type="SAM" id="Phobius"/>
    </source>
</evidence>
<gene>
    <name evidence="3" type="ORF">KC01_LOCUS24935</name>
</gene>
<accession>A0AAV2L2X6</accession>
<keyword evidence="2" id="KW-0812">Transmembrane</keyword>
<keyword evidence="4" id="KW-1185">Reference proteome</keyword>
<keyword evidence="2" id="KW-0472">Membrane</keyword>
<keyword evidence="2" id="KW-1133">Transmembrane helix</keyword>
<organism evidence="3 4">
    <name type="scientific">Knipowitschia caucasica</name>
    <name type="common">Caucasian dwarf goby</name>
    <name type="synonym">Pomatoschistus caucasicus</name>
    <dbReference type="NCBI Taxonomy" id="637954"/>
    <lineage>
        <taxon>Eukaryota</taxon>
        <taxon>Metazoa</taxon>
        <taxon>Chordata</taxon>
        <taxon>Craniata</taxon>
        <taxon>Vertebrata</taxon>
        <taxon>Euteleostomi</taxon>
        <taxon>Actinopterygii</taxon>
        <taxon>Neopterygii</taxon>
        <taxon>Teleostei</taxon>
        <taxon>Neoteleostei</taxon>
        <taxon>Acanthomorphata</taxon>
        <taxon>Gobiaria</taxon>
        <taxon>Gobiiformes</taxon>
        <taxon>Gobioidei</taxon>
        <taxon>Gobiidae</taxon>
        <taxon>Gobiinae</taxon>
        <taxon>Knipowitschia</taxon>
    </lineage>
</organism>
<evidence type="ECO:0000256" key="1">
    <source>
        <dbReference type="SAM" id="MobiDB-lite"/>
    </source>
</evidence>
<feature type="transmembrane region" description="Helical" evidence="2">
    <location>
        <begin position="18"/>
        <end position="36"/>
    </location>
</feature>
<feature type="region of interest" description="Disordered" evidence="1">
    <location>
        <begin position="41"/>
        <end position="62"/>
    </location>
</feature>
<sequence length="67" mass="7598">MSTQRYVVNPLLSLKNRSLTPVCVFAAVLWVFIIAAHSDEGDFSSRQPSPTPRQPETSQNIQYMLEM</sequence>
<name>A0AAV2L2X6_KNICA</name>
<evidence type="ECO:0000313" key="4">
    <source>
        <dbReference type="Proteomes" id="UP001497482"/>
    </source>
</evidence>